<organism evidence="1">
    <name type="scientific">Culex pipiens</name>
    <name type="common">House mosquito</name>
    <dbReference type="NCBI Taxonomy" id="7175"/>
    <lineage>
        <taxon>Eukaryota</taxon>
        <taxon>Metazoa</taxon>
        <taxon>Ecdysozoa</taxon>
        <taxon>Arthropoda</taxon>
        <taxon>Hexapoda</taxon>
        <taxon>Insecta</taxon>
        <taxon>Pterygota</taxon>
        <taxon>Neoptera</taxon>
        <taxon>Endopterygota</taxon>
        <taxon>Diptera</taxon>
        <taxon>Nematocera</taxon>
        <taxon>Culicoidea</taxon>
        <taxon>Culicidae</taxon>
        <taxon>Culicinae</taxon>
        <taxon>Culicini</taxon>
        <taxon>Culex</taxon>
        <taxon>Culex</taxon>
    </lineage>
</organism>
<dbReference type="AlphaFoldDB" id="A0A8D8MEQ7"/>
<dbReference type="EMBL" id="HBUE01301763">
    <property type="protein sequence ID" value="CAG6579308.1"/>
    <property type="molecule type" value="Transcribed_RNA"/>
</dbReference>
<evidence type="ECO:0000313" key="1">
    <source>
        <dbReference type="EMBL" id="CAG6527586.1"/>
    </source>
</evidence>
<name>A0A8D8MEQ7_CULPI</name>
<proteinExistence type="predicted"/>
<accession>A0A8D8MEQ7</accession>
<dbReference type="EMBL" id="HBUE01018699">
    <property type="protein sequence ID" value="CAG6451631.1"/>
    <property type="molecule type" value="Transcribed_RNA"/>
</dbReference>
<reference evidence="1" key="1">
    <citation type="submission" date="2021-05" db="EMBL/GenBank/DDBJ databases">
        <authorList>
            <person name="Alioto T."/>
            <person name="Alioto T."/>
            <person name="Gomez Garrido J."/>
        </authorList>
    </citation>
    <scope>NUCLEOTIDE SEQUENCE</scope>
</reference>
<dbReference type="EMBL" id="HBUE01195766">
    <property type="protein sequence ID" value="CAG6527586.1"/>
    <property type="molecule type" value="Transcribed_RNA"/>
</dbReference>
<protein>
    <submittedName>
        <fullName evidence="1">(northern house mosquito) hypothetical protein</fullName>
    </submittedName>
</protein>
<sequence>MCTAVRLSTCAFTNMMLSSFFSMPSSRAIMDLSVSGSKSVSFGSAKVLWIFWITEISSSSSSMSTSSMPASVRNFFTSIRISSDMLKLRMFDWTTLMPEASPFPGFFYPVFYATKQNSHSHDARQPQQTAETARFVLTVV</sequence>